<keyword evidence="1" id="KW-0614">Plasmid</keyword>
<name>A0A0H3KRQ0_BURM1</name>
<dbReference type="HOGENOM" id="CLU_194345_0_0_4"/>
<evidence type="ECO:0000313" key="2">
    <source>
        <dbReference type="Proteomes" id="UP000008815"/>
    </source>
</evidence>
<organism evidence="1 2">
    <name type="scientific">Burkholderia multivorans (strain ATCC 17616 / 249)</name>
    <dbReference type="NCBI Taxonomy" id="395019"/>
    <lineage>
        <taxon>Bacteria</taxon>
        <taxon>Pseudomonadati</taxon>
        <taxon>Pseudomonadota</taxon>
        <taxon>Betaproteobacteria</taxon>
        <taxon>Burkholderiales</taxon>
        <taxon>Burkholderiaceae</taxon>
        <taxon>Burkholderia</taxon>
        <taxon>Burkholderia cepacia complex</taxon>
    </lineage>
</organism>
<proteinExistence type="predicted"/>
<dbReference type="RefSeq" id="WP_009693541.1">
    <property type="nucleotide sequence ID" value="NC_010070.1"/>
</dbReference>
<dbReference type="KEGG" id="bmu:Bmul_6190"/>
<dbReference type="Proteomes" id="UP000008815">
    <property type="component" value="Plasmid pTGL1"/>
</dbReference>
<dbReference type="AlphaFoldDB" id="A0A0H3KRQ0"/>
<dbReference type="KEGG" id="bmj:BMULJ_06231"/>
<dbReference type="EMBL" id="AP009388">
    <property type="protein sequence ID" value="BAG48020.1"/>
    <property type="molecule type" value="Genomic_DNA"/>
</dbReference>
<accession>A0A0H3KRQ0</accession>
<sequence>MVFDMMKREMRELVNLVEETTQWETSVACGKVNLADVSAEARAAHHARLERIVELRAKYDL</sequence>
<keyword evidence="2" id="KW-1185">Reference proteome</keyword>
<gene>
    <name evidence="1" type="ordered locus">BMULJ_06231</name>
</gene>
<reference evidence="1 2" key="1">
    <citation type="submission" date="2007-04" db="EMBL/GenBank/DDBJ databases">
        <title>Complete genome sequence of Burkholderia multivorans ATCC 17616.</title>
        <authorList>
            <person name="Ohtsubo Y."/>
            <person name="Yamashita A."/>
            <person name="Kurokawa K."/>
            <person name="Takami H."/>
            <person name="Yuhara S."/>
            <person name="Nishiyama E."/>
            <person name="Endo R."/>
            <person name="Miyazaki R."/>
            <person name="Ono A."/>
            <person name="Yano K."/>
            <person name="Ito M."/>
            <person name="Sota M."/>
            <person name="Yuji N."/>
            <person name="Hattori M."/>
            <person name="Tsuda M."/>
        </authorList>
    </citation>
    <scope>NUCLEOTIDE SEQUENCE [LARGE SCALE GENOMIC DNA]</scope>
    <source>
        <strain evidence="2">ATCC 17616 / 249</strain>
        <plasmid evidence="2">Plasmid pTGL1</plasmid>
    </source>
</reference>
<protein>
    <submittedName>
        <fullName evidence="1">Uncharacterized protein</fullName>
    </submittedName>
</protein>
<geneLocation type="plasmid" evidence="1 2">
    <name>pTGL1</name>
</geneLocation>
<evidence type="ECO:0000313" key="1">
    <source>
        <dbReference type="EMBL" id="BAG48020.1"/>
    </source>
</evidence>